<dbReference type="RefSeq" id="WP_142550269.1">
    <property type="nucleotide sequence ID" value="NZ_VIFX01000002.1"/>
</dbReference>
<dbReference type="Pfam" id="PF05368">
    <property type="entry name" value="NmrA"/>
    <property type="match status" value="1"/>
</dbReference>
<evidence type="ECO:0000313" key="2">
    <source>
        <dbReference type="EMBL" id="TQR88262.1"/>
    </source>
</evidence>
<dbReference type="SUPFAM" id="SSF51735">
    <property type="entry name" value="NAD(P)-binding Rossmann-fold domains"/>
    <property type="match status" value="1"/>
</dbReference>
<name>A0A544W7N5_9MYCO</name>
<dbReference type="PANTHER" id="PTHR43162:SF1">
    <property type="entry name" value="PRESTALK A DIFFERENTIATION PROTEIN A"/>
    <property type="match status" value="1"/>
</dbReference>
<dbReference type="InterPro" id="IPR036291">
    <property type="entry name" value="NAD(P)-bd_dom_sf"/>
</dbReference>
<dbReference type="AlphaFoldDB" id="A0A544W7N5"/>
<dbReference type="Gene3D" id="3.40.50.720">
    <property type="entry name" value="NAD(P)-binding Rossmann-like Domain"/>
    <property type="match status" value="1"/>
</dbReference>
<dbReference type="InterPro" id="IPR008030">
    <property type="entry name" value="NmrA-like"/>
</dbReference>
<dbReference type="Gene3D" id="3.90.25.10">
    <property type="entry name" value="UDP-galactose 4-epimerase, domain 1"/>
    <property type="match status" value="1"/>
</dbReference>
<proteinExistence type="predicted"/>
<feature type="domain" description="NmrA-like" evidence="1">
    <location>
        <begin position="6"/>
        <end position="239"/>
    </location>
</feature>
<dbReference type="InterPro" id="IPR051604">
    <property type="entry name" value="Ergot_Alk_Oxidoreductase"/>
</dbReference>
<dbReference type="PANTHER" id="PTHR43162">
    <property type="match status" value="1"/>
</dbReference>
<dbReference type="Proteomes" id="UP000315759">
    <property type="component" value="Unassembled WGS sequence"/>
</dbReference>
<organism evidence="2 3">
    <name type="scientific">Mycolicibacterium hodleri</name>
    <dbReference type="NCBI Taxonomy" id="49897"/>
    <lineage>
        <taxon>Bacteria</taxon>
        <taxon>Bacillati</taxon>
        <taxon>Actinomycetota</taxon>
        <taxon>Actinomycetes</taxon>
        <taxon>Mycobacteriales</taxon>
        <taxon>Mycobacteriaceae</taxon>
        <taxon>Mycolicibacterium</taxon>
    </lineage>
</organism>
<comment type="caution">
    <text evidence="2">The sequence shown here is derived from an EMBL/GenBank/DDBJ whole genome shotgun (WGS) entry which is preliminary data.</text>
</comment>
<reference evidence="2 3" key="1">
    <citation type="submission" date="2018-10" db="EMBL/GenBank/DDBJ databases">
        <title>Draft genome of Mycobacterium hodleri strain B.</title>
        <authorList>
            <person name="Amande T.J."/>
            <person name="Mcgenity T.J."/>
        </authorList>
    </citation>
    <scope>NUCLEOTIDE SEQUENCE [LARGE SCALE GENOMIC DNA]</scope>
    <source>
        <strain evidence="2 3">B</strain>
    </source>
</reference>
<protein>
    <submittedName>
        <fullName evidence="2">NmrA family transcriptional regulator</fullName>
    </submittedName>
</protein>
<evidence type="ECO:0000259" key="1">
    <source>
        <dbReference type="Pfam" id="PF05368"/>
    </source>
</evidence>
<evidence type="ECO:0000313" key="3">
    <source>
        <dbReference type="Proteomes" id="UP000315759"/>
    </source>
</evidence>
<accession>A0A544W7N5</accession>
<gene>
    <name evidence="2" type="ORF">D8S82_01720</name>
</gene>
<dbReference type="EMBL" id="VIFX01000002">
    <property type="protein sequence ID" value="TQR88262.1"/>
    <property type="molecule type" value="Genomic_DNA"/>
</dbReference>
<keyword evidence="3" id="KW-1185">Reference proteome</keyword>
<sequence>MTDETKPLVLVIGAGGHGGTGLRVVEQLLAHGRAVRLFLRSRGAHVDALEARGVQVVMGDLMDRRTLVDAVSGVDAVYFAYPIAAGAVAAASNLASVLRAEGVAPHLVVMSMGPAAADSPSALGRAQWVAEEVFTWAGLDPTVLRVAALFYENVVVLHGNEIRETRRFANSFGTAPAPWISGRDAADLAVAALVEPDRFAAAKVSYPPGAELLSHVQIAEVISAEIGSVVEFEPISARDWQRGLEDVSQSSGVVNDAMAQHISAVGAQLSQRAGAAIVPDPRRLAEITGREPHSFAEFVREHRGAFTSTGTS</sequence>